<dbReference type="SUPFAM" id="SSF161098">
    <property type="entry name" value="MetI-like"/>
    <property type="match status" value="1"/>
</dbReference>
<reference evidence="10" key="1">
    <citation type="submission" date="2023-04" db="EMBL/GenBank/DDBJ databases">
        <title>Comparative genomic analysis of Cohnella hashimotonis sp. nov., isolated from the International Space Station.</title>
        <authorList>
            <person name="Venkateswaran K."/>
            <person name="Simpson A."/>
        </authorList>
    </citation>
    <scope>NUCLEOTIDE SEQUENCE</scope>
    <source>
        <strain evidence="10">F6_2S_P_1</strain>
    </source>
</reference>
<feature type="transmembrane region" description="Helical" evidence="8">
    <location>
        <begin position="220"/>
        <end position="241"/>
    </location>
</feature>
<evidence type="ECO:0000313" key="11">
    <source>
        <dbReference type="Proteomes" id="UP001161691"/>
    </source>
</evidence>
<dbReference type="InterPro" id="IPR051204">
    <property type="entry name" value="ABC_transp_perm/SBD"/>
</dbReference>
<evidence type="ECO:0000256" key="2">
    <source>
        <dbReference type="ARBA" id="ARBA00022448"/>
    </source>
</evidence>
<dbReference type="PANTHER" id="PTHR30177">
    <property type="entry name" value="GLYCINE BETAINE/L-PROLINE TRANSPORT SYSTEM PERMEASE PROTEIN PROW"/>
    <property type="match status" value="1"/>
</dbReference>
<evidence type="ECO:0000256" key="4">
    <source>
        <dbReference type="ARBA" id="ARBA00022989"/>
    </source>
</evidence>
<feature type="transmembrane region" description="Helical" evidence="8">
    <location>
        <begin position="22"/>
        <end position="41"/>
    </location>
</feature>
<dbReference type="CDD" id="cd06261">
    <property type="entry name" value="TM_PBP2"/>
    <property type="match status" value="1"/>
</dbReference>
<evidence type="ECO:0000256" key="1">
    <source>
        <dbReference type="ARBA" id="ARBA00004141"/>
    </source>
</evidence>
<gene>
    <name evidence="10" type="ORF">KB449_20220</name>
</gene>
<dbReference type="Gene3D" id="1.10.3720.10">
    <property type="entry name" value="MetI-like"/>
    <property type="match status" value="1"/>
</dbReference>
<comment type="similarity">
    <text evidence="7">In the N-terminal section; belongs to the binding-protein-dependent transport system permease family.</text>
</comment>
<feature type="transmembrane region" description="Helical" evidence="8">
    <location>
        <begin position="53"/>
        <end position="73"/>
    </location>
</feature>
<keyword evidence="3 8" id="KW-0812">Transmembrane</keyword>
<keyword evidence="4 8" id="KW-1133">Transmembrane helix</keyword>
<comment type="caution">
    <text evidence="10">The sequence shown here is derived from an EMBL/GenBank/DDBJ whole genome shotgun (WGS) entry which is preliminary data.</text>
</comment>
<comment type="similarity">
    <text evidence="6">In the C-terminal section; belongs to the OsmX family.</text>
</comment>
<dbReference type="PROSITE" id="PS50928">
    <property type="entry name" value="ABC_TM1"/>
    <property type="match status" value="1"/>
</dbReference>
<feature type="transmembrane region" description="Helical" evidence="8">
    <location>
        <begin position="79"/>
        <end position="96"/>
    </location>
</feature>
<dbReference type="Pfam" id="PF00528">
    <property type="entry name" value="BPD_transp_1"/>
    <property type="match status" value="1"/>
</dbReference>
<evidence type="ECO:0000256" key="3">
    <source>
        <dbReference type="ARBA" id="ARBA00022692"/>
    </source>
</evidence>
<dbReference type="Gene3D" id="3.40.190.120">
    <property type="entry name" value="Osmoprotection protein (prox), domain 2"/>
    <property type="match status" value="1"/>
</dbReference>
<dbReference type="Pfam" id="PF04069">
    <property type="entry name" value="OpuAC"/>
    <property type="match status" value="1"/>
</dbReference>
<accession>A0ABT6TKD8</accession>
<keyword evidence="2 8" id="KW-0813">Transport</keyword>
<sequence>MNLWDVFINRRDDIVRGTLEHLQISFIALFIAIVISVPAGLALTRFRRLASPVIGLTSLFQTIPSLALLGFMIPLVGIGRVPAIIALTVYALLPILRNTYTGIMNVEKPIKEAGIGMGMTGMQVMWRIELPLALNVIMAGIRTATVMVIGVATLASLVGAGGLGDLIFRGISTVNTELILAGTIPAALLALLLDFLLERMERAVTPPGLRTVGRKRTNRFVRVVEIALGILLVAAIATSLLGRGGLGFGGGGGGKTITVGGKNFTEQDILVHMLSSLIEAKTDLKVVRKPFLGGSQVTHSALTSGSIDLYPEYTGTGWSSVLGEAPVGGDPQATYDKVKAAYETRFGVTWLPPFGFNNTYTLSMRADVAQRLGIDTMSQLAARSSGLTLGATHEFLEREDGFKGLQAAYGMRFKKVTGLDPGLTYGAVKEGTTDVNDAFSTDGRIQAFKLKALKDDKQFFPPYYAAVVIRDDTLKAHPELEETLNLLAGKIDDKTMSALNGKVDLEHKEPRAVAEQWLKEQGLI</sequence>
<name>A0ABT6TKD8_9BACL</name>
<feature type="transmembrane region" description="Helical" evidence="8">
    <location>
        <begin position="132"/>
        <end position="158"/>
    </location>
</feature>
<keyword evidence="11" id="KW-1185">Reference proteome</keyword>
<evidence type="ECO:0000256" key="8">
    <source>
        <dbReference type="RuleBase" id="RU363032"/>
    </source>
</evidence>
<keyword evidence="5 8" id="KW-0472">Membrane</keyword>
<evidence type="ECO:0000313" key="10">
    <source>
        <dbReference type="EMBL" id="MDI4647313.1"/>
    </source>
</evidence>
<comment type="subcellular location">
    <subcellularLocation>
        <location evidence="8">Cell membrane</location>
        <topology evidence="8">Multi-pass membrane protein</topology>
    </subcellularLocation>
    <subcellularLocation>
        <location evidence="1">Membrane</location>
        <topology evidence="1">Multi-pass membrane protein</topology>
    </subcellularLocation>
</comment>
<evidence type="ECO:0000256" key="5">
    <source>
        <dbReference type="ARBA" id="ARBA00023136"/>
    </source>
</evidence>
<evidence type="ECO:0000256" key="7">
    <source>
        <dbReference type="ARBA" id="ARBA00035652"/>
    </source>
</evidence>
<dbReference type="InterPro" id="IPR000515">
    <property type="entry name" value="MetI-like"/>
</dbReference>
<dbReference type="PANTHER" id="PTHR30177:SF4">
    <property type="entry name" value="OSMOPROTECTANT IMPORT PERMEASE PROTEIN OSMW"/>
    <property type="match status" value="1"/>
</dbReference>
<dbReference type="CDD" id="cd13528">
    <property type="entry name" value="PBP2_osmoprotectants"/>
    <property type="match status" value="1"/>
</dbReference>
<organism evidence="10 11">
    <name type="scientific">Cohnella hashimotonis</name>
    <dbReference type="NCBI Taxonomy" id="2826895"/>
    <lineage>
        <taxon>Bacteria</taxon>
        <taxon>Bacillati</taxon>
        <taxon>Bacillota</taxon>
        <taxon>Bacilli</taxon>
        <taxon>Bacillales</taxon>
        <taxon>Paenibacillaceae</taxon>
        <taxon>Cohnella</taxon>
    </lineage>
</organism>
<evidence type="ECO:0000256" key="6">
    <source>
        <dbReference type="ARBA" id="ARBA00035642"/>
    </source>
</evidence>
<proteinExistence type="inferred from homology"/>
<evidence type="ECO:0000259" key="9">
    <source>
        <dbReference type="PROSITE" id="PS50928"/>
    </source>
</evidence>
<dbReference type="RefSeq" id="WP_282910086.1">
    <property type="nucleotide sequence ID" value="NZ_JAGRPV010000001.1"/>
</dbReference>
<dbReference type="EMBL" id="JAGRPV010000001">
    <property type="protein sequence ID" value="MDI4647313.1"/>
    <property type="molecule type" value="Genomic_DNA"/>
</dbReference>
<dbReference type="Proteomes" id="UP001161691">
    <property type="component" value="Unassembled WGS sequence"/>
</dbReference>
<feature type="domain" description="ABC transmembrane type-1" evidence="9">
    <location>
        <begin position="18"/>
        <end position="197"/>
    </location>
</feature>
<protein>
    <submittedName>
        <fullName evidence="10">Glycine betaine ABC transporter substrate-binding protein</fullName>
    </submittedName>
</protein>
<dbReference type="SUPFAM" id="SSF53850">
    <property type="entry name" value="Periplasmic binding protein-like II"/>
    <property type="match status" value="1"/>
</dbReference>
<feature type="transmembrane region" description="Helical" evidence="8">
    <location>
        <begin position="178"/>
        <end position="197"/>
    </location>
</feature>
<comment type="similarity">
    <text evidence="8">Belongs to the binding-protein-dependent transport system permease family.</text>
</comment>
<dbReference type="InterPro" id="IPR035906">
    <property type="entry name" value="MetI-like_sf"/>
</dbReference>
<dbReference type="InterPro" id="IPR007210">
    <property type="entry name" value="ABC_Gly_betaine_transp_sub-bd"/>
</dbReference>
<dbReference type="Gene3D" id="3.40.190.10">
    <property type="entry name" value="Periplasmic binding protein-like II"/>
    <property type="match status" value="1"/>
</dbReference>